<dbReference type="InterPro" id="IPR001375">
    <property type="entry name" value="Peptidase_S9_cat"/>
</dbReference>
<dbReference type="Gene3D" id="3.40.50.1820">
    <property type="entry name" value="alpha/beta hydrolase"/>
    <property type="match status" value="1"/>
</dbReference>
<organism evidence="2 3">
    <name type="scientific">Marinobacter xestospongiae</name>
    <dbReference type="NCBI Taxonomy" id="994319"/>
    <lineage>
        <taxon>Bacteria</taxon>
        <taxon>Pseudomonadati</taxon>
        <taxon>Pseudomonadota</taxon>
        <taxon>Gammaproteobacteria</taxon>
        <taxon>Pseudomonadales</taxon>
        <taxon>Marinobacteraceae</taxon>
        <taxon>Marinobacter</taxon>
    </lineage>
</organism>
<gene>
    <name evidence="2" type="ORF">RYS15_20080</name>
</gene>
<proteinExistence type="predicted"/>
<dbReference type="SUPFAM" id="SSF53474">
    <property type="entry name" value="alpha/beta-Hydrolases"/>
    <property type="match status" value="1"/>
</dbReference>
<evidence type="ECO:0000313" key="2">
    <source>
        <dbReference type="EMBL" id="MDV2080995.1"/>
    </source>
</evidence>
<dbReference type="Pfam" id="PF00326">
    <property type="entry name" value="Peptidase_S9"/>
    <property type="match status" value="1"/>
</dbReference>
<evidence type="ECO:0000313" key="3">
    <source>
        <dbReference type="Proteomes" id="UP001269819"/>
    </source>
</evidence>
<reference evidence="2 3" key="1">
    <citation type="submission" date="2023-10" db="EMBL/GenBank/DDBJ databases">
        <title>Characteristics and mechanism of a salt-tolerant marine origin heterotrophic nitrifying- aerobic denitrifying bacteria Marinobacter xestospongiae HN1.</title>
        <authorList>
            <person name="Qi R."/>
        </authorList>
    </citation>
    <scope>NUCLEOTIDE SEQUENCE [LARGE SCALE GENOMIC DNA]</scope>
    <source>
        <strain evidence="2 3">HN1</strain>
    </source>
</reference>
<evidence type="ECO:0000259" key="1">
    <source>
        <dbReference type="Pfam" id="PF00326"/>
    </source>
</evidence>
<dbReference type="RefSeq" id="WP_316975322.1">
    <property type="nucleotide sequence ID" value="NZ_JAWIIJ010000023.1"/>
</dbReference>
<name>A0ABU3W376_9GAMM</name>
<comment type="caution">
    <text evidence="2">The sequence shown here is derived from an EMBL/GenBank/DDBJ whole genome shotgun (WGS) entry which is preliminary data.</text>
</comment>
<dbReference type="EMBL" id="JAWIIJ010000023">
    <property type="protein sequence ID" value="MDV2080995.1"/>
    <property type="molecule type" value="Genomic_DNA"/>
</dbReference>
<dbReference type="PANTHER" id="PTHR43265">
    <property type="entry name" value="ESTERASE ESTD"/>
    <property type="match status" value="1"/>
</dbReference>
<sequence length="334" mass="36179">MLLSTGQEPGVLRRRGTGAVAVLLLLIGVLFGPAAYAAAGAESVEARAVPRSDGSHVTYYLLEKASQAPSEVLLLVLQGSDCNSVLNNESILTGYRNVWPQADLLLVEKYGIDHRLVYSADPERADCPADYIQHDSPGQRLDDLQLVLETVRQQGNYRHYVVLGGSEGAVIANLLASRVRFLSATVAFNGGGRFFLDDVLHSIAAEHDSAEAAEGSLEEFRGFAAFVRNSEPVELNVSGHGFDWWQQMLSLDQLNVLRGVSSPVLLLQGGQDRSVAPAKVDELVAAVRQSGRTNVDYRVYPALDHRFLDAQGNSKLDSVVADIHAWLEETLTGG</sequence>
<dbReference type="InterPro" id="IPR029058">
    <property type="entry name" value="AB_hydrolase_fold"/>
</dbReference>
<accession>A0ABU3W376</accession>
<feature type="domain" description="Peptidase S9 prolyl oligopeptidase catalytic" evidence="1">
    <location>
        <begin position="239"/>
        <end position="332"/>
    </location>
</feature>
<dbReference type="InterPro" id="IPR053145">
    <property type="entry name" value="AB_hydrolase_Est10"/>
</dbReference>
<keyword evidence="3" id="KW-1185">Reference proteome</keyword>
<dbReference type="PANTHER" id="PTHR43265:SF1">
    <property type="entry name" value="ESTERASE ESTD"/>
    <property type="match status" value="1"/>
</dbReference>
<protein>
    <submittedName>
        <fullName evidence="2">Prolyl oligopeptidase family serine peptidase</fullName>
    </submittedName>
</protein>
<dbReference type="Proteomes" id="UP001269819">
    <property type="component" value="Unassembled WGS sequence"/>
</dbReference>